<protein>
    <submittedName>
        <fullName evidence="4">HSP20 family protein</fullName>
    </submittedName>
</protein>
<dbReference type="InterPro" id="IPR031107">
    <property type="entry name" value="Small_HSP"/>
</dbReference>
<dbReference type="EMBL" id="FNMY01000005">
    <property type="protein sequence ID" value="SDX01554.1"/>
    <property type="molecule type" value="Genomic_DNA"/>
</dbReference>
<dbReference type="STRING" id="1073328.SAMN05216294_3051"/>
<dbReference type="PANTHER" id="PTHR11527">
    <property type="entry name" value="HEAT-SHOCK PROTEIN 20 FAMILY MEMBER"/>
    <property type="match status" value="1"/>
</dbReference>
<dbReference type="AlphaFoldDB" id="A0A1H2YA67"/>
<accession>A0A1H2YA67</accession>
<evidence type="ECO:0000259" key="3">
    <source>
        <dbReference type="PROSITE" id="PS01031"/>
    </source>
</evidence>
<feature type="domain" description="SHSP" evidence="3">
    <location>
        <begin position="32"/>
        <end position="146"/>
    </location>
</feature>
<dbReference type="Proteomes" id="UP000199592">
    <property type="component" value="Unassembled WGS sequence"/>
</dbReference>
<dbReference type="PROSITE" id="PS01031">
    <property type="entry name" value="SHSP"/>
    <property type="match status" value="1"/>
</dbReference>
<evidence type="ECO:0000313" key="5">
    <source>
        <dbReference type="Proteomes" id="UP000199592"/>
    </source>
</evidence>
<dbReference type="OrthoDB" id="9814487at2"/>
<evidence type="ECO:0000256" key="2">
    <source>
        <dbReference type="RuleBase" id="RU003616"/>
    </source>
</evidence>
<proteinExistence type="inferred from homology"/>
<organism evidence="4 5">
    <name type="scientific">Flagellimonas zhangzhouensis</name>
    <dbReference type="NCBI Taxonomy" id="1073328"/>
    <lineage>
        <taxon>Bacteria</taxon>
        <taxon>Pseudomonadati</taxon>
        <taxon>Bacteroidota</taxon>
        <taxon>Flavobacteriia</taxon>
        <taxon>Flavobacteriales</taxon>
        <taxon>Flavobacteriaceae</taxon>
        <taxon>Flagellimonas</taxon>
    </lineage>
</organism>
<keyword evidence="5" id="KW-1185">Reference proteome</keyword>
<evidence type="ECO:0000313" key="4">
    <source>
        <dbReference type="EMBL" id="SDX01554.1"/>
    </source>
</evidence>
<sequence>MPLVKMDRKRFPWNDSLIDFFNRDAFVDDEFFNLEKFHPSMNIKEHDKDFEIEFAAPGFDKKDFKITMKDDVLEVSAEKSHEETEEEENFTRREFNYNSFTRNLKLPNTADTTKEVAAVYKKGILTLNVPKMEGAPKDNKKVIEVS</sequence>
<dbReference type="RefSeq" id="WP_090298521.1">
    <property type="nucleotide sequence ID" value="NZ_FNKI01000004.1"/>
</dbReference>
<dbReference type="Gene3D" id="2.60.40.790">
    <property type="match status" value="1"/>
</dbReference>
<dbReference type="Pfam" id="PF00011">
    <property type="entry name" value="HSP20"/>
    <property type="match status" value="1"/>
</dbReference>
<dbReference type="InterPro" id="IPR002068">
    <property type="entry name" value="A-crystallin/Hsp20_dom"/>
</dbReference>
<evidence type="ECO:0000256" key="1">
    <source>
        <dbReference type="PROSITE-ProRule" id="PRU00285"/>
    </source>
</evidence>
<dbReference type="SUPFAM" id="SSF49764">
    <property type="entry name" value="HSP20-like chaperones"/>
    <property type="match status" value="1"/>
</dbReference>
<dbReference type="CDD" id="cd06464">
    <property type="entry name" value="ACD_sHsps-like"/>
    <property type="match status" value="1"/>
</dbReference>
<dbReference type="InterPro" id="IPR008978">
    <property type="entry name" value="HSP20-like_chaperone"/>
</dbReference>
<reference evidence="5" key="1">
    <citation type="submission" date="2016-10" db="EMBL/GenBank/DDBJ databases">
        <authorList>
            <person name="Varghese N."/>
            <person name="Submissions S."/>
        </authorList>
    </citation>
    <scope>NUCLEOTIDE SEQUENCE [LARGE SCALE GENOMIC DNA]</scope>
    <source>
        <strain evidence="5">DSM 25030</strain>
    </source>
</reference>
<gene>
    <name evidence="4" type="ORF">SAMN04487892_2970</name>
</gene>
<comment type="similarity">
    <text evidence="1 2">Belongs to the small heat shock protein (HSP20) family.</text>
</comment>
<name>A0A1H2YA67_9FLAO</name>